<gene>
    <name evidence="1" type="ORF">TELCIR_14988</name>
</gene>
<dbReference type="AlphaFoldDB" id="A0A2G9U1N2"/>
<keyword evidence="2" id="KW-1185">Reference proteome</keyword>
<protein>
    <submittedName>
        <fullName evidence="1">Uncharacterized protein</fullName>
    </submittedName>
</protein>
<reference evidence="1 2" key="1">
    <citation type="submission" date="2015-09" db="EMBL/GenBank/DDBJ databases">
        <title>Draft genome of the parasitic nematode Teladorsagia circumcincta isolate WARC Sus (inbred).</title>
        <authorList>
            <person name="Mitreva M."/>
        </authorList>
    </citation>
    <scope>NUCLEOTIDE SEQUENCE [LARGE SCALE GENOMIC DNA]</scope>
    <source>
        <strain evidence="1 2">S</strain>
    </source>
</reference>
<name>A0A2G9U1N2_TELCI</name>
<dbReference type="Proteomes" id="UP000230423">
    <property type="component" value="Unassembled WGS sequence"/>
</dbReference>
<accession>A0A2G9U1N2</accession>
<evidence type="ECO:0000313" key="1">
    <source>
        <dbReference type="EMBL" id="PIO63410.1"/>
    </source>
</evidence>
<evidence type="ECO:0000313" key="2">
    <source>
        <dbReference type="Proteomes" id="UP000230423"/>
    </source>
</evidence>
<sequence length="106" mass="11944">MKKTFSNEKADTPADFSVTEFLGGAMELHVWPADFGLPSIDVKCLQFLFGRLRFVDMLRKSGQEVVIDAELTPSERSQIDAFNCFLQEYINPAVVVVEDDEQAIPE</sequence>
<proteinExistence type="predicted"/>
<dbReference type="EMBL" id="KZ350937">
    <property type="protein sequence ID" value="PIO63410.1"/>
    <property type="molecule type" value="Genomic_DNA"/>
</dbReference>
<organism evidence="1 2">
    <name type="scientific">Teladorsagia circumcincta</name>
    <name type="common">Brown stomach worm</name>
    <name type="synonym">Ostertagia circumcincta</name>
    <dbReference type="NCBI Taxonomy" id="45464"/>
    <lineage>
        <taxon>Eukaryota</taxon>
        <taxon>Metazoa</taxon>
        <taxon>Ecdysozoa</taxon>
        <taxon>Nematoda</taxon>
        <taxon>Chromadorea</taxon>
        <taxon>Rhabditida</taxon>
        <taxon>Rhabditina</taxon>
        <taxon>Rhabditomorpha</taxon>
        <taxon>Strongyloidea</taxon>
        <taxon>Trichostrongylidae</taxon>
        <taxon>Teladorsagia</taxon>
    </lineage>
</organism>
<dbReference type="OrthoDB" id="5874939at2759"/>